<dbReference type="EMBL" id="GGEC01055122">
    <property type="protein sequence ID" value="MBX35606.1"/>
    <property type="molecule type" value="Transcribed_RNA"/>
</dbReference>
<organism evidence="1">
    <name type="scientific">Rhizophora mucronata</name>
    <name type="common">Asiatic mangrove</name>
    <dbReference type="NCBI Taxonomy" id="61149"/>
    <lineage>
        <taxon>Eukaryota</taxon>
        <taxon>Viridiplantae</taxon>
        <taxon>Streptophyta</taxon>
        <taxon>Embryophyta</taxon>
        <taxon>Tracheophyta</taxon>
        <taxon>Spermatophyta</taxon>
        <taxon>Magnoliopsida</taxon>
        <taxon>eudicotyledons</taxon>
        <taxon>Gunneridae</taxon>
        <taxon>Pentapetalae</taxon>
        <taxon>rosids</taxon>
        <taxon>fabids</taxon>
        <taxon>Malpighiales</taxon>
        <taxon>Rhizophoraceae</taxon>
        <taxon>Rhizophora</taxon>
    </lineage>
</organism>
<dbReference type="AlphaFoldDB" id="A0A2P2MZG4"/>
<accession>A0A2P2MZG4</accession>
<reference evidence="1" key="1">
    <citation type="submission" date="2018-02" db="EMBL/GenBank/DDBJ databases">
        <title>Rhizophora mucronata_Transcriptome.</title>
        <authorList>
            <person name="Meera S.P."/>
            <person name="Sreeshan A."/>
            <person name="Augustine A."/>
        </authorList>
    </citation>
    <scope>NUCLEOTIDE SEQUENCE</scope>
    <source>
        <tissue evidence="1">Leaf</tissue>
    </source>
</reference>
<proteinExistence type="predicted"/>
<protein>
    <submittedName>
        <fullName evidence="1">Uncharacterized protein</fullName>
    </submittedName>
</protein>
<name>A0A2P2MZG4_RHIMU</name>
<sequence length="32" mass="3796">MPKNARMEVLFYSLRLFRRRAGVSSSQLFTFS</sequence>
<evidence type="ECO:0000313" key="1">
    <source>
        <dbReference type="EMBL" id="MBX35606.1"/>
    </source>
</evidence>